<feature type="domain" description="DUF7344" evidence="3">
    <location>
        <begin position="42"/>
        <end position="120"/>
    </location>
</feature>
<dbReference type="Pfam" id="PF24035">
    <property type="entry name" value="DUF7344"/>
    <property type="match status" value="1"/>
</dbReference>
<evidence type="ECO:0000313" key="5">
    <source>
        <dbReference type="Proteomes" id="UP000296706"/>
    </source>
</evidence>
<proteinExistence type="predicted"/>
<dbReference type="AlphaFoldDB" id="A0A4D6HFS5"/>
<protein>
    <recommendedName>
        <fullName evidence="3">DUF7344 domain-containing protein</fullName>
    </recommendedName>
</protein>
<dbReference type="InterPro" id="IPR055768">
    <property type="entry name" value="DUF7344"/>
</dbReference>
<keyword evidence="2" id="KW-0812">Transmembrane</keyword>
<evidence type="ECO:0000259" key="3">
    <source>
        <dbReference type="Pfam" id="PF24035"/>
    </source>
</evidence>
<keyword evidence="5" id="KW-1185">Reference proteome</keyword>
<evidence type="ECO:0000256" key="2">
    <source>
        <dbReference type="SAM" id="Phobius"/>
    </source>
</evidence>
<feature type="transmembrane region" description="Helical" evidence="2">
    <location>
        <begin position="170"/>
        <end position="191"/>
    </location>
</feature>
<feature type="compositionally biased region" description="Low complexity" evidence="1">
    <location>
        <begin position="1"/>
        <end position="22"/>
    </location>
</feature>
<sequence>MSETATTDASSTTPPVSVPETAHPLGQDDQETTEELTVDVIFEALKNERRRRVIKYLEAQDGRTELSDVAERIAAEENDKSIQEITYDERKRVYVALYQCHLPKLDDMGIISFNKSRGVMELRESAEQLKPYLGQHVPGRPWYGYYAAIVALGTVALAGTYVSGSTSTQITQAMLLVVLVAFAACATAHALSVRSI</sequence>
<dbReference type="OrthoDB" id="331021at2157"/>
<dbReference type="KEGG" id="hsn:DV733_16000"/>
<evidence type="ECO:0000313" key="4">
    <source>
        <dbReference type="EMBL" id="QCC52640.1"/>
    </source>
</evidence>
<dbReference type="GeneID" id="39849393"/>
<dbReference type="Proteomes" id="UP000296706">
    <property type="component" value="Chromosome"/>
</dbReference>
<organism evidence="4 5">
    <name type="scientific">Halapricum salinum</name>
    <dbReference type="NCBI Taxonomy" id="1457250"/>
    <lineage>
        <taxon>Archaea</taxon>
        <taxon>Methanobacteriati</taxon>
        <taxon>Methanobacteriota</taxon>
        <taxon>Stenosarchaea group</taxon>
        <taxon>Halobacteria</taxon>
        <taxon>Halobacteriales</taxon>
        <taxon>Haloarculaceae</taxon>
        <taxon>Halapricum</taxon>
    </lineage>
</organism>
<accession>A0A4D6HFS5</accession>
<feature type="transmembrane region" description="Helical" evidence="2">
    <location>
        <begin position="143"/>
        <end position="164"/>
    </location>
</feature>
<keyword evidence="2" id="KW-1133">Transmembrane helix</keyword>
<dbReference type="RefSeq" id="WP_049992966.1">
    <property type="nucleotide sequence ID" value="NZ_CP031310.1"/>
</dbReference>
<name>A0A4D6HFS5_9EURY</name>
<keyword evidence="2" id="KW-0472">Membrane</keyword>
<reference evidence="4 5" key="1">
    <citation type="journal article" date="2019" name="Nat. Commun.">
        <title>A new type of DNA phosphorothioation-based antiviral system in archaea.</title>
        <authorList>
            <person name="Xiong L."/>
            <person name="Liu S."/>
            <person name="Chen S."/>
            <person name="Xiao Y."/>
            <person name="Zhu B."/>
            <person name="Gao Y."/>
            <person name="Zhang Y."/>
            <person name="Chen B."/>
            <person name="Luo J."/>
            <person name="Deng Z."/>
            <person name="Chen X."/>
            <person name="Wang L."/>
            <person name="Chen S."/>
        </authorList>
    </citation>
    <scope>NUCLEOTIDE SEQUENCE [LARGE SCALE GENOMIC DNA]</scope>
    <source>
        <strain evidence="4 5">CBA1105</strain>
    </source>
</reference>
<dbReference type="EMBL" id="CP031310">
    <property type="protein sequence ID" value="QCC52640.1"/>
    <property type="molecule type" value="Genomic_DNA"/>
</dbReference>
<feature type="region of interest" description="Disordered" evidence="1">
    <location>
        <begin position="1"/>
        <end position="33"/>
    </location>
</feature>
<evidence type="ECO:0000256" key="1">
    <source>
        <dbReference type="SAM" id="MobiDB-lite"/>
    </source>
</evidence>
<gene>
    <name evidence="4" type="ORF">DV733_16000</name>
</gene>